<dbReference type="EMBL" id="ATCN01001041">
    <property type="protein sequence ID" value="EPR78109.1"/>
    <property type="molecule type" value="Genomic_DNA"/>
</dbReference>
<dbReference type="HOGENOM" id="CLU_1399408_0_0_1"/>
<dbReference type="GO" id="GO:0061459">
    <property type="term" value="F:L-arginine transmembrane transporter activity"/>
    <property type="evidence" value="ECO:0007669"/>
    <property type="project" value="TreeGrafter"/>
</dbReference>
<evidence type="ECO:0000313" key="11">
    <source>
        <dbReference type="EMBL" id="EPR78109.1"/>
    </source>
</evidence>
<dbReference type="PANTHER" id="PTHR22950">
    <property type="entry name" value="AMINO ACID TRANSPORTER"/>
    <property type="match status" value="1"/>
</dbReference>
<comment type="caution">
    <text evidence="11">The sequence shown here is derived from an EMBL/GenBank/DDBJ whole genome shotgun (WGS) entry which is preliminary data.</text>
</comment>
<dbReference type="Pfam" id="PF01490">
    <property type="entry name" value="Aa_trans"/>
    <property type="match status" value="1"/>
</dbReference>
<organism evidence="11 12">
    <name type="scientific">Spraguea lophii (strain 42_110)</name>
    <name type="common">Microsporidian parasite</name>
    <dbReference type="NCBI Taxonomy" id="1358809"/>
    <lineage>
        <taxon>Eukaryota</taxon>
        <taxon>Fungi</taxon>
        <taxon>Fungi incertae sedis</taxon>
        <taxon>Microsporidia</taxon>
        <taxon>Spragueidae</taxon>
        <taxon>Spraguea</taxon>
    </lineage>
</organism>
<evidence type="ECO:0000256" key="7">
    <source>
        <dbReference type="ARBA" id="ARBA00022989"/>
    </source>
</evidence>
<dbReference type="GO" id="GO:0005290">
    <property type="term" value="F:L-histidine transmembrane transporter activity"/>
    <property type="evidence" value="ECO:0007669"/>
    <property type="project" value="TreeGrafter"/>
</dbReference>
<feature type="transmembrane region" description="Helical" evidence="9">
    <location>
        <begin position="40"/>
        <end position="62"/>
    </location>
</feature>
<dbReference type="GO" id="GO:0005774">
    <property type="term" value="C:vacuolar membrane"/>
    <property type="evidence" value="ECO:0007669"/>
    <property type="project" value="UniProtKB-SubCell"/>
</dbReference>
<evidence type="ECO:0000256" key="3">
    <source>
        <dbReference type="ARBA" id="ARBA00022448"/>
    </source>
</evidence>
<dbReference type="PANTHER" id="PTHR22950:SF678">
    <property type="entry name" value="VACUOLAR AMINO ACID TRANSPORTER 5-RELATED"/>
    <property type="match status" value="1"/>
</dbReference>
<dbReference type="GO" id="GO:0005313">
    <property type="term" value="F:L-glutamate transmembrane transporter activity"/>
    <property type="evidence" value="ECO:0007669"/>
    <property type="project" value="TreeGrafter"/>
</dbReference>
<keyword evidence="12" id="KW-1185">Reference proteome</keyword>
<sequence>MKSISKYFSVVGNLLKAMLGSGFLPMPTLYYYYGIMPTTILLVLGAISGMIGFNLFLTLNAYYGKNSTLSTLAYEICPVLRYVADIAVCLKCLMVSLAYIVLIKNQIDIVVKVLNLPFSSKIPLLIFVLFVIVISSLGKFDKLKYTSLIGLCALLIMMLLSFFLIKKVHHIPMFNIKLNVLGKLGSFVYAFTCHQA</sequence>
<feature type="transmembrane region" description="Helical" evidence="9">
    <location>
        <begin position="146"/>
        <end position="165"/>
    </location>
</feature>
<evidence type="ECO:0000256" key="6">
    <source>
        <dbReference type="ARBA" id="ARBA00022970"/>
    </source>
</evidence>
<evidence type="ECO:0000256" key="9">
    <source>
        <dbReference type="SAM" id="Phobius"/>
    </source>
</evidence>
<dbReference type="InterPro" id="IPR013057">
    <property type="entry name" value="AA_transpt_TM"/>
</dbReference>
<reference evidence="12" key="1">
    <citation type="journal article" date="2013" name="PLoS Genet.">
        <title>The genome of Spraguea lophii and the basis of host-microsporidian interactions.</title>
        <authorList>
            <person name="Campbell S.E."/>
            <person name="Williams T.A."/>
            <person name="Yousuf A."/>
            <person name="Soanes D.M."/>
            <person name="Paszkiewicz K.H."/>
            <person name="Williams B.A.P."/>
        </authorList>
    </citation>
    <scope>NUCLEOTIDE SEQUENCE [LARGE SCALE GENOMIC DNA]</scope>
    <source>
        <strain evidence="12">42_110</strain>
    </source>
</reference>
<keyword evidence="8 9" id="KW-0472">Membrane</keyword>
<proteinExistence type="inferred from homology"/>
<feature type="transmembrane region" description="Helical" evidence="9">
    <location>
        <begin position="122"/>
        <end position="140"/>
    </location>
</feature>
<gene>
    <name evidence="11" type="ORF">SLOPH_2312</name>
</gene>
<name>S7XGE6_SPRLO</name>
<dbReference type="VEuPathDB" id="MicrosporidiaDB:SLOPH_2312"/>
<dbReference type="AlphaFoldDB" id="S7XGE6"/>
<keyword evidence="3" id="KW-0813">Transport</keyword>
<evidence type="ECO:0000256" key="5">
    <source>
        <dbReference type="ARBA" id="ARBA00022692"/>
    </source>
</evidence>
<dbReference type="InParanoid" id="S7XGE6"/>
<evidence type="ECO:0000256" key="2">
    <source>
        <dbReference type="ARBA" id="ARBA00008066"/>
    </source>
</evidence>
<dbReference type="STRING" id="1358809.S7XGE6"/>
<comment type="similarity">
    <text evidence="2">Belongs to the amino acid/polyamine transporter 2 family.</text>
</comment>
<evidence type="ECO:0000256" key="4">
    <source>
        <dbReference type="ARBA" id="ARBA00022554"/>
    </source>
</evidence>
<feature type="domain" description="Amino acid transporter transmembrane" evidence="10">
    <location>
        <begin position="7"/>
        <end position="194"/>
    </location>
</feature>
<dbReference type="OrthoDB" id="438545at2759"/>
<keyword evidence="4" id="KW-0926">Vacuole</keyword>
<evidence type="ECO:0000259" key="10">
    <source>
        <dbReference type="Pfam" id="PF01490"/>
    </source>
</evidence>
<feature type="non-terminal residue" evidence="11">
    <location>
        <position position="196"/>
    </location>
</feature>
<keyword evidence="7 9" id="KW-1133">Transmembrane helix</keyword>
<evidence type="ECO:0000313" key="12">
    <source>
        <dbReference type="Proteomes" id="UP000014978"/>
    </source>
</evidence>
<comment type="subcellular location">
    <subcellularLocation>
        <location evidence="1">Vacuole membrane</location>
        <topology evidence="1">Multi-pass membrane protein</topology>
    </subcellularLocation>
</comment>
<keyword evidence="5 9" id="KW-0812">Transmembrane</keyword>
<feature type="transmembrane region" description="Helical" evidence="9">
    <location>
        <begin position="82"/>
        <end position="102"/>
    </location>
</feature>
<dbReference type="GO" id="GO:0015189">
    <property type="term" value="F:L-lysine transmembrane transporter activity"/>
    <property type="evidence" value="ECO:0007669"/>
    <property type="project" value="TreeGrafter"/>
</dbReference>
<protein>
    <submittedName>
        <fullName evidence="11">Amino acid permease</fullName>
    </submittedName>
</protein>
<dbReference type="Proteomes" id="UP000014978">
    <property type="component" value="Unassembled WGS sequence"/>
</dbReference>
<evidence type="ECO:0000256" key="8">
    <source>
        <dbReference type="ARBA" id="ARBA00023136"/>
    </source>
</evidence>
<accession>S7XGE6</accession>
<dbReference type="GO" id="GO:0005302">
    <property type="term" value="F:L-tyrosine transmembrane transporter activity"/>
    <property type="evidence" value="ECO:0007669"/>
    <property type="project" value="TreeGrafter"/>
</dbReference>
<keyword evidence="6" id="KW-0029">Amino-acid transport</keyword>
<evidence type="ECO:0000256" key="1">
    <source>
        <dbReference type="ARBA" id="ARBA00004128"/>
    </source>
</evidence>
<dbReference type="GO" id="GO:0015194">
    <property type="term" value="F:L-serine transmembrane transporter activity"/>
    <property type="evidence" value="ECO:0007669"/>
    <property type="project" value="TreeGrafter"/>
</dbReference>
<feature type="transmembrane region" description="Helical" evidence="9">
    <location>
        <begin position="14"/>
        <end position="33"/>
    </location>
</feature>